<protein>
    <submittedName>
        <fullName evidence="1">Glr0724 protein</fullName>
    </submittedName>
</protein>
<sequence length="386" mass="43686">MTQENSPLLFDDPTALCLEISEADQERAWRECANVTHPVSHWRAFRNRLALAVLLPWIREDIDPHAAVWPAPMALSAFWDLVGGTALTANGKRWVICLDEADGTAPVHIPQEWLDIPAWAADYYLLVHFDLAGQWLRVSGWTTHRQIKTLGRFDPRDRTYYLDETFIQTGLGGLWAITTGELLLTEPTRASQSELPGLTVPQARALIERLGNPEISEPRLEVPFEQWAALVSYDGWCQELYARRQGLPPQWSVLEWIKNGVSELAREAGWSVSNPIGAEARSAGSNLVFFTRVLSIADKTCELCIEQITPGVWRFCLRTTLWNSRLPAGTTLRLLTENLQSFENNEVHAHTAVEELAIDLTLEEGEGIVWEIETAPKHFQREILQF</sequence>
<gene>
    <name evidence="1" type="ordered locus">glr0724</name>
</gene>
<dbReference type="Pfam" id="PF08852">
    <property type="entry name" value="DUF1822"/>
    <property type="match status" value="1"/>
</dbReference>
<dbReference type="InterPro" id="IPR014951">
    <property type="entry name" value="DUF1822"/>
</dbReference>
<dbReference type="Proteomes" id="UP000000557">
    <property type="component" value="Chromosome"/>
</dbReference>
<dbReference type="PATRIC" id="fig|251221.4.peg.737"/>
<proteinExistence type="predicted"/>
<dbReference type="AlphaFoldDB" id="Q7NMP1"/>
<dbReference type="PhylomeDB" id="Q7NMP1"/>
<dbReference type="eggNOG" id="COG1413">
    <property type="taxonomic scope" value="Bacteria"/>
</dbReference>
<organism evidence="1 2">
    <name type="scientific">Gloeobacter violaceus (strain ATCC 29082 / PCC 7421)</name>
    <dbReference type="NCBI Taxonomy" id="251221"/>
    <lineage>
        <taxon>Bacteria</taxon>
        <taxon>Bacillati</taxon>
        <taxon>Cyanobacteriota</taxon>
        <taxon>Cyanophyceae</taxon>
        <taxon>Gloeobacterales</taxon>
        <taxon>Gloeobacteraceae</taxon>
        <taxon>Gloeobacter</taxon>
    </lineage>
</organism>
<reference evidence="1 2" key="2">
    <citation type="journal article" date="2003" name="DNA Res.">
        <title>Complete genome structure of Gloeobacter violaceus PCC 7421, a cyanobacterium that lacks thylakoids (supplement).</title>
        <authorList>
            <person name="Nakamura Y."/>
            <person name="Kaneko T."/>
            <person name="Sato S."/>
            <person name="Mimuro M."/>
            <person name="Miyashita H."/>
            <person name="Tsuchiya T."/>
            <person name="Sasamoto S."/>
            <person name="Watanabe A."/>
            <person name="Kawashima K."/>
            <person name="Kishida Y."/>
            <person name="Kiyokawa C."/>
            <person name="Kohara M."/>
            <person name="Matsumoto M."/>
            <person name="Matsuno A."/>
            <person name="Nakazaki N."/>
            <person name="Shimpo S."/>
            <person name="Takeuchi C."/>
            <person name="Yamada M."/>
            <person name="Tabata S."/>
        </authorList>
    </citation>
    <scope>NUCLEOTIDE SEQUENCE [LARGE SCALE GENOMIC DNA]</scope>
    <source>
        <strain evidence="2">ATCC 29082 / PCC 7421</strain>
    </source>
</reference>
<evidence type="ECO:0000313" key="2">
    <source>
        <dbReference type="Proteomes" id="UP000000557"/>
    </source>
</evidence>
<dbReference type="HOGENOM" id="CLU_043658_1_0_3"/>
<dbReference type="OrthoDB" id="526290at2"/>
<dbReference type="KEGG" id="gvi:glr0724"/>
<keyword evidence="2" id="KW-1185">Reference proteome</keyword>
<dbReference type="RefSeq" id="WP_011140726.1">
    <property type="nucleotide sequence ID" value="NC_005125.1"/>
</dbReference>
<dbReference type="EMBL" id="BA000045">
    <property type="protein sequence ID" value="BAC88665.1"/>
    <property type="molecule type" value="Genomic_DNA"/>
</dbReference>
<dbReference type="InParanoid" id="Q7NMP1"/>
<dbReference type="STRING" id="251221.gene:10758200"/>
<name>Q7NMP1_GLOVI</name>
<dbReference type="EnsemblBacteria" id="BAC88665">
    <property type="protein sequence ID" value="BAC88665"/>
    <property type="gene ID" value="BAC88665"/>
</dbReference>
<reference evidence="1 2" key="1">
    <citation type="journal article" date="2003" name="DNA Res.">
        <title>Complete genome structure of Gloeobacter violaceus PCC 7421, a cyanobacterium that lacks thylakoids.</title>
        <authorList>
            <person name="Nakamura Y."/>
            <person name="Kaneko T."/>
            <person name="Sato S."/>
            <person name="Mimuro M."/>
            <person name="Miyashita H."/>
            <person name="Tsuchiya T."/>
            <person name="Sasamoto S."/>
            <person name="Watanabe A."/>
            <person name="Kawashima K."/>
            <person name="Kishida Y."/>
            <person name="Kiyokawa C."/>
            <person name="Kohara M."/>
            <person name="Matsumoto M."/>
            <person name="Matsuno A."/>
            <person name="Nakazaki N."/>
            <person name="Shimpo S."/>
            <person name="Takeuchi C."/>
            <person name="Yamada M."/>
            <person name="Tabata S."/>
        </authorList>
    </citation>
    <scope>NUCLEOTIDE SEQUENCE [LARGE SCALE GENOMIC DNA]</scope>
    <source>
        <strain evidence="2">ATCC 29082 / PCC 7421</strain>
    </source>
</reference>
<evidence type="ECO:0000313" key="1">
    <source>
        <dbReference type="EMBL" id="BAC88665.1"/>
    </source>
</evidence>
<accession>Q7NMP1</accession>